<reference evidence="1 2" key="1">
    <citation type="journal article" date="2018" name="Front. Plant Sci.">
        <title>Red Clover (Trifolium pratense) and Zigzag Clover (T. medium) - A Picture of Genomic Similarities and Differences.</title>
        <authorList>
            <person name="Dluhosova J."/>
            <person name="Istvanek J."/>
            <person name="Nedelnik J."/>
            <person name="Repkova J."/>
        </authorList>
    </citation>
    <scope>NUCLEOTIDE SEQUENCE [LARGE SCALE GENOMIC DNA]</scope>
    <source>
        <strain evidence="2">cv. 10/8</strain>
        <tissue evidence="1">Leaf</tissue>
    </source>
</reference>
<dbReference type="GO" id="GO:0000463">
    <property type="term" value="P:maturation of LSU-rRNA from tricistronic rRNA transcript (SSU-rRNA, 5.8S rRNA, LSU-rRNA)"/>
    <property type="evidence" value="ECO:0007669"/>
    <property type="project" value="TreeGrafter"/>
</dbReference>
<dbReference type="GO" id="GO:0030687">
    <property type="term" value="C:preribosome, large subunit precursor"/>
    <property type="evidence" value="ECO:0007669"/>
    <property type="project" value="TreeGrafter"/>
</dbReference>
<dbReference type="GO" id="GO:0043021">
    <property type="term" value="F:ribonucleoprotein complex binding"/>
    <property type="evidence" value="ECO:0007669"/>
    <property type="project" value="TreeGrafter"/>
</dbReference>
<dbReference type="GO" id="GO:0070545">
    <property type="term" value="C:PeBoW complex"/>
    <property type="evidence" value="ECO:0007669"/>
    <property type="project" value="TreeGrafter"/>
</dbReference>
<dbReference type="Gene3D" id="2.130.10.10">
    <property type="entry name" value="YVTN repeat-like/Quinoprotein amine dehydrogenase"/>
    <property type="match status" value="1"/>
</dbReference>
<organism evidence="1 2">
    <name type="scientific">Trifolium medium</name>
    <dbReference type="NCBI Taxonomy" id="97028"/>
    <lineage>
        <taxon>Eukaryota</taxon>
        <taxon>Viridiplantae</taxon>
        <taxon>Streptophyta</taxon>
        <taxon>Embryophyta</taxon>
        <taxon>Tracheophyta</taxon>
        <taxon>Spermatophyta</taxon>
        <taxon>Magnoliopsida</taxon>
        <taxon>eudicotyledons</taxon>
        <taxon>Gunneridae</taxon>
        <taxon>Pentapetalae</taxon>
        <taxon>rosids</taxon>
        <taxon>fabids</taxon>
        <taxon>Fabales</taxon>
        <taxon>Fabaceae</taxon>
        <taxon>Papilionoideae</taxon>
        <taxon>50 kb inversion clade</taxon>
        <taxon>NPAAA clade</taxon>
        <taxon>Hologalegina</taxon>
        <taxon>IRL clade</taxon>
        <taxon>Trifolieae</taxon>
        <taxon>Trifolium</taxon>
    </lineage>
</organism>
<feature type="non-terminal residue" evidence="1">
    <location>
        <position position="1"/>
    </location>
</feature>
<keyword evidence="2" id="KW-1185">Reference proteome</keyword>
<protein>
    <submittedName>
        <fullName evidence="1">Ribosome biogenesis protein BOP1</fullName>
    </submittedName>
</protein>
<dbReference type="InterPro" id="IPR015943">
    <property type="entry name" value="WD40/YVTN_repeat-like_dom_sf"/>
</dbReference>
<evidence type="ECO:0000313" key="1">
    <source>
        <dbReference type="EMBL" id="MCI29077.1"/>
    </source>
</evidence>
<accession>A0A392QYH2</accession>
<proteinExistence type="predicted"/>
<dbReference type="AlphaFoldDB" id="A0A392QYH2"/>
<name>A0A392QYH2_9FABA</name>
<evidence type="ECO:0000313" key="2">
    <source>
        <dbReference type="Proteomes" id="UP000265520"/>
    </source>
</evidence>
<comment type="caution">
    <text evidence="1">The sequence shown here is derived from an EMBL/GenBank/DDBJ whole genome shotgun (WGS) entry which is preliminary data.</text>
</comment>
<dbReference type="Proteomes" id="UP000265520">
    <property type="component" value="Unassembled WGS sequence"/>
</dbReference>
<dbReference type="PANTHER" id="PTHR17605">
    <property type="entry name" value="RIBOSOME BIOGENESIS PROTEIN BOP1 BLOCK OF PROLIFERATION 1 PROTEIN"/>
    <property type="match status" value="1"/>
</dbReference>
<sequence length="79" mass="8889">RRWEIGEAVNCVTWNPLPDIHILAVSVGQDVLLLNTGLGDEEEQQRIKELLLVDSPKASEETGQCCCYFFGFNLNINPK</sequence>
<dbReference type="EMBL" id="LXQA010170099">
    <property type="protein sequence ID" value="MCI29077.1"/>
    <property type="molecule type" value="Genomic_DNA"/>
</dbReference>
<dbReference type="PANTHER" id="PTHR17605:SF0">
    <property type="entry name" value="RIBOSOME BIOGENESIS PROTEIN BOP1"/>
    <property type="match status" value="1"/>
</dbReference>
<dbReference type="InterPro" id="IPR028598">
    <property type="entry name" value="BOP1/Erb1"/>
</dbReference>